<keyword evidence="1" id="KW-0732">Signal</keyword>
<dbReference type="Proteomes" id="UP000076420">
    <property type="component" value="Unassembled WGS sequence"/>
</dbReference>
<dbReference type="OrthoDB" id="6162106at2759"/>
<dbReference type="InterPro" id="IPR016187">
    <property type="entry name" value="CTDL_fold"/>
</dbReference>
<gene>
    <name evidence="3" type="primary">106071313</name>
</gene>
<dbReference type="PROSITE" id="PS50041">
    <property type="entry name" value="C_TYPE_LECTIN_2"/>
    <property type="match status" value="1"/>
</dbReference>
<dbReference type="AlphaFoldDB" id="A0A2C9JWY4"/>
<dbReference type="VEuPathDB" id="VectorBase:BGLB009345"/>
<dbReference type="SMART" id="SM00034">
    <property type="entry name" value="CLECT"/>
    <property type="match status" value="1"/>
</dbReference>
<dbReference type="InterPro" id="IPR001304">
    <property type="entry name" value="C-type_lectin-like"/>
</dbReference>
<dbReference type="InterPro" id="IPR016186">
    <property type="entry name" value="C-type_lectin-like/link_sf"/>
</dbReference>
<evidence type="ECO:0000313" key="4">
    <source>
        <dbReference type="Proteomes" id="UP000076420"/>
    </source>
</evidence>
<dbReference type="SUPFAM" id="SSF56436">
    <property type="entry name" value="C-type lectin-like"/>
    <property type="match status" value="1"/>
</dbReference>
<dbReference type="PANTHER" id="PTHR22801:SF63">
    <property type="entry name" value="C-TYPE LECTIN DOMAIN-CONTAINING PROTEIN"/>
    <property type="match status" value="1"/>
</dbReference>
<dbReference type="RefSeq" id="XP_013086845.2">
    <property type="nucleotide sequence ID" value="XM_013231391.2"/>
</dbReference>
<dbReference type="Gene3D" id="2.10.22.10">
    <property type="entry name" value="Antistasin, domain 1"/>
    <property type="match status" value="1"/>
</dbReference>
<evidence type="ECO:0000256" key="1">
    <source>
        <dbReference type="SAM" id="SignalP"/>
    </source>
</evidence>
<dbReference type="InterPro" id="IPR050801">
    <property type="entry name" value="Ca-Dep_Lectins_ImmuneDev"/>
</dbReference>
<feature type="chain" id="PRO_5013242933" description="C-type lectin domain-containing protein" evidence="1">
    <location>
        <begin position="20"/>
        <end position="281"/>
    </location>
</feature>
<feature type="domain" description="C-type lectin" evidence="2">
    <location>
        <begin position="38"/>
        <end position="148"/>
    </location>
</feature>
<dbReference type="CDD" id="cd00037">
    <property type="entry name" value="CLECT"/>
    <property type="match status" value="1"/>
</dbReference>
<proteinExistence type="predicted"/>
<accession>A0A2C9JWY4</accession>
<dbReference type="PANTHER" id="PTHR22801">
    <property type="entry name" value="LITHOSTATHINE"/>
    <property type="match status" value="1"/>
</dbReference>
<name>A0A2C9JWY4_BIOGL</name>
<dbReference type="Gene3D" id="3.10.100.10">
    <property type="entry name" value="Mannose-Binding Protein A, subunit A"/>
    <property type="match status" value="1"/>
</dbReference>
<evidence type="ECO:0000313" key="3">
    <source>
        <dbReference type="EnsemblMetazoa" id="BGLB009345-PB"/>
    </source>
</evidence>
<dbReference type="VEuPathDB" id="VectorBase:BGLAX_037238"/>
<dbReference type="KEGG" id="bgt:106071313"/>
<dbReference type="EnsemblMetazoa" id="BGLB009345-RB">
    <property type="protein sequence ID" value="BGLB009345-PB"/>
    <property type="gene ID" value="BGLB009345"/>
</dbReference>
<protein>
    <recommendedName>
        <fullName evidence="2">C-type lectin domain-containing protein</fullName>
    </recommendedName>
</protein>
<dbReference type="Pfam" id="PF00059">
    <property type="entry name" value="Lectin_C"/>
    <property type="match status" value="1"/>
</dbReference>
<evidence type="ECO:0000259" key="2">
    <source>
        <dbReference type="PROSITE" id="PS50041"/>
    </source>
</evidence>
<reference evidence="3" key="1">
    <citation type="submission" date="2020-05" db="UniProtKB">
        <authorList>
            <consortium name="EnsemblMetazoa"/>
        </authorList>
    </citation>
    <scope>IDENTIFICATION</scope>
    <source>
        <strain evidence="3">BB02</strain>
    </source>
</reference>
<feature type="signal peptide" evidence="1">
    <location>
        <begin position="1"/>
        <end position="19"/>
    </location>
</feature>
<sequence length="281" mass="31323">MKFLVKFVAIALCFCLASCQTIDDCPPGVPRDSHLAVFKGACYQFVTSYQRTHAEARQNCESQGGTLALVKTAEVQNYLYNALTYSYRDYHDKFWIGLNDIDKEQEFKWEDGAPLTYSNWGRPPFSDSYDCVLMDLELDGQWTEYPCETSHFLFLTFHERHPYICQYSLVHQHDASTSTTVVSIKTTHVTPQPDTLETNSIETYSTVTDTAETGSITELTTAETDSDTTATTITTAVTGNTDTTVLIISNSCPAFSCDLDCGMDGFQKNETTGCSLCQCSV</sequence>
<organism evidence="3 4">
    <name type="scientific">Biomphalaria glabrata</name>
    <name type="common">Bloodfluke planorb</name>
    <name type="synonym">Freshwater snail</name>
    <dbReference type="NCBI Taxonomy" id="6526"/>
    <lineage>
        <taxon>Eukaryota</taxon>
        <taxon>Metazoa</taxon>
        <taxon>Spiralia</taxon>
        <taxon>Lophotrochozoa</taxon>
        <taxon>Mollusca</taxon>
        <taxon>Gastropoda</taxon>
        <taxon>Heterobranchia</taxon>
        <taxon>Euthyneura</taxon>
        <taxon>Panpulmonata</taxon>
        <taxon>Hygrophila</taxon>
        <taxon>Lymnaeoidea</taxon>
        <taxon>Planorbidae</taxon>
        <taxon>Biomphalaria</taxon>
    </lineage>
</organism>